<sequence>MCESSSSMADGTPPPRLTPLLLLRAMPSASPPRGSALWSGGGGGAAGAQRRASIAGRLSSCVAVVHHRDPIHVPLPIDSLLLPFHVHPLLQPTMTLACQDTVPEETQEPKTTVAEPELDEPSVDLHCDEDLNDGNSDELFELLFG</sequence>
<feature type="region of interest" description="Disordered" evidence="1">
    <location>
        <begin position="102"/>
        <end position="123"/>
    </location>
</feature>
<organism evidence="2 3">
    <name type="scientific">Paspalum notatum var. saurae</name>
    <dbReference type="NCBI Taxonomy" id="547442"/>
    <lineage>
        <taxon>Eukaryota</taxon>
        <taxon>Viridiplantae</taxon>
        <taxon>Streptophyta</taxon>
        <taxon>Embryophyta</taxon>
        <taxon>Tracheophyta</taxon>
        <taxon>Spermatophyta</taxon>
        <taxon>Magnoliopsida</taxon>
        <taxon>Liliopsida</taxon>
        <taxon>Poales</taxon>
        <taxon>Poaceae</taxon>
        <taxon>PACMAD clade</taxon>
        <taxon>Panicoideae</taxon>
        <taxon>Andropogonodae</taxon>
        <taxon>Paspaleae</taxon>
        <taxon>Paspalinae</taxon>
        <taxon>Paspalum</taxon>
    </lineage>
</organism>
<name>A0AAQ3SSX9_PASNO</name>
<dbReference type="AlphaFoldDB" id="A0AAQ3SSX9"/>
<evidence type="ECO:0000313" key="2">
    <source>
        <dbReference type="EMBL" id="WVZ59447.1"/>
    </source>
</evidence>
<dbReference type="EMBL" id="CP144746">
    <property type="protein sequence ID" value="WVZ59447.1"/>
    <property type="molecule type" value="Genomic_DNA"/>
</dbReference>
<proteinExistence type="predicted"/>
<evidence type="ECO:0000313" key="3">
    <source>
        <dbReference type="Proteomes" id="UP001341281"/>
    </source>
</evidence>
<protein>
    <submittedName>
        <fullName evidence="2">Uncharacterized protein</fullName>
    </submittedName>
</protein>
<feature type="region of interest" description="Disordered" evidence="1">
    <location>
        <begin position="26"/>
        <end position="50"/>
    </location>
</feature>
<keyword evidence="3" id="KW-1185">Reference proteome</keyword>
<dbReference type="Proteomes" id="UP001341281">
    <property type="component" value="Chromosome 02"/>
</dbReference>
<accession>A0AAQ3SSX9</accession>
<evidence type="ECO:0000256" key="1">
    <source>
        <dbReference type="SAM" id="MobiDB-lite"/>
    </source>
</evidence>
<reference evidence="2 3" key="1">
    <citation type="submission" date="2024-02" db="EMBL/GenBank/DDBJ databases">
        <title>High-quality chromosome-scale genome assembly of Pensacola bahiagrass (Paspalum notatum Flugge var. saurae).</title>
        <authorList>
            <person name="Vega J.M."/>
            <person name="Podio M."/>
            <person name="Orjuela J."/>
            <person name="Siena L.A."/>
            <person name="Pessino S.C."/>
            <person name="Combes M.C."/>
            <person name="Mariac C."/>
            <person name="Albertini E."/>
            <person name="Pupilli F."/>
            <person name="Ortiz J.P.A."/>
            <person name="Leblanc O."/>
        </authorList>
    </citation>
    <scope>NUCLEOTIDE SEQUENCE [LARGE SCALE GENOMIC DNA]</scope>
    <source>
        <strain evidence="2">R1</strain>
        <tissue evidence="2">Leaf</tissue>
    </source>
</reference>
<gene>
    <name evidence="2" type="ORF">U9M48_009587</name>
</gene>